<dbReference type="Gene3D" id="3.40.250.10">
    <property type="entry name" value="Rhodanese-like domain"/>
    <property type="match status" value="1"/>
</dbReference>
<dbReference type="PANTHER" id="PTHR43268:SF3">
    <property type="entry name" value="RHODANESE-LIKE DOMAIN-CONTAINING PROTEIN 7-RELATED"/>
    <property type="match status" value="1"/>
</dbReference>
<name>A0ABW0KVG1_9BACT</name>
<dbReference type="PANTHER" id="PTHR43268">
    <property type="entry name" value="THIOSULFATE SULFURTRANSFERASE/RHODANESE-LIKE DOMAIN-CONTAINING PROTEIN 2"/>
    <property type="match status" value="1"/>
</dbReference>
<dbReference type="InterPro" id="IPR001763">
    <property type="entry name" value="Rhodanese-like_dom"/>
</dbReference>
<dbReference type="InterPro" id="IPR020103">
    <property type="entry name" value="PsdUridine_synth_cat_dom_sf"/>
</dbReference>
<dbReference type="Pfam" id="PF00849">
    <property type="entry name" value="PseudoU_synth_2"/>
    <property type="match status" value="1"/>
</dbReference>
<evidence type="ECO:0000259" key="3">
    <source>
        <dbReference type="PROSITE" id="PS50206"/>
    </source>
</evidence>
<feature type="domain" description="Rhodanese" evidence="3">
    <location>
        <begin position="127"/>
        <end position="221"/>
    </location>
</feature>
<dbReference type="InterPro" id="IPR040503">
    <property type="entry name" value="TRHO_N"/>
</dbReference>
<dbReference type="HAMAP" id="MF_00469">
    <property type="entry name" value="TrhO"/>
    <property type="match status" value="1"/>
</dbReference>
<dbReference type="NCBIfam" id="NF003703">
    <property type="entry name" value="PRK05320.1"/>
    <property type="match status" value="1"/>
</dbReference>
<dbReference type="EMBL" id="JBHSMQ010000006">
    <property type="protein sequence ID" value="MFC5456636.1"/>
    <property type="molecule type" value="Genomic_DNA"/>
</dbReference>
<dbReference type="InterPro" id="IPR020936">
    <property type="entry name" value="TrhO"/>
</dbReference>
<protein>
    <recommendedName>
        <fullName evidence="2">tRNA uridine(34) hydroxylase</fullName>
        <ecNumber evidence="2">1.14.-.-</ecNumber>
    </recommendedName>
    <alternativeName>
        <fullName evidence="2">tRNA hydroxylation protein O</fullName>
    </alternativeName>
</protein>
<dbReference type="CDD" id="cd01518">
    <property type="entry name" value="RHOD_YceA"/>
    <property type="match status" value="1"/>
</dbReference>
<dbReference type="Gene3D" id="3.30.2350.10">
    <property type="entry name" value="Pseudouridine synthase"/>
    <property type="match status" value="1"/>
</dbReference>
<evidence type="ECO:0000256" key="1">
    <source>
        <dbReference type="ARBA" id="ARBA00010876"/>
    </source>
</evidence>
<keyword evidence="5" id="KW-1185">Reference proteome</keyword>
<keyword evidence="2" id="KW-0819">tRNA processing</keyword>
<dbReference type="EC" id="1.14.-.-" evidence="2"/>
<comment type="function">
    <text evidence="2">Catalyzes oxygen-dependent 5-hydroxyuridine (ho5U) modification at position 34 in tRNAs.</text>
</comment>
<dbReference type="SUPFAM" id="SSF55120">
    <property type="entry name" value="Pseudouridine synthase"/>
    <property type="match status" value="1"/>
</dbReference>
<comment type="similarity">
    <text evidence="2">Belongs to the TrhO family.</text>
</comment>
<dbReference type="InterPro" id="IPR006145">
    <property type="entry name" value="PsdUridine_synth_RsuA/RluA"/>
</dbReference>
<reference evidence="5" key="1">
    <citation type="journal article" date="2019" name="Int. J. Syst. Evol. Microbiol.">
        <title>The Global Catalogue of Microorganisms (GCM) 10K type strain sequencing project: providing services to taxonomists for standard genome sequencing and annotation.</title>
        <authorList>
            <consortium name="The Broad Institute Genomics Platform"/>
            <consortium name="The Broad Institute Genome Sequencing Center for Infectious Disease"/>
            <person name="Wu L."/>
            <person name="Ma J."/>
        </authorList>
    </citation>
    <scope>NUCLEOTIDE SEQUENCE [LARGE SCALE GENOMIC DNA]</scope>
    <source>
        <strain evidence="5">CGMCC 4.1469</strain>
    </source>
</reference>
<organism evidence="4 5">
    <name type="scientific">Prosthecobacter fluviatilis</name>
    <dbReference type="NCBI Taxonomy" id="445931"/>
    <lineage>
        <taxon>Bacteria</taxon>
        <taxon>Pseudomonadati</taxon>
        <taxon>Verrucomicrobiota</taxon>
        <taxon>Verrucomicrobiia</taxon>
        <taxon>Verrucomicrobiales</taxon>
        <taxon>Verrucomicrobiaceae</taxon>
        <taxon>Prosthecobacter</taxon>
    </lineage>
</organism>
<dbReference type="Proteomes" id="UP001596052">
    <property type="component" value="Unassembled WGS sequence"/>
</dbReference>
<evidence type="ECO:0000313" key="4">
    <source>
        <dbReference type="EMBL" id="MFC5456636.1"/>
    </source>
</evidence>
<evidence type="ECO:0000256" key="2">
    <source>
        <dbReference type="HAMAP-Rule" id="MF_00469"/>
    </source>
</evidence>
<keyword evidence="2" id="KW-0560">Oxidoreductase</keyword>
<proteinExistence type="inferred from homology"/>
<gene>
    <name evidence="2" type="primary">trhO</name>
    <name evidence="4" type="ORF">ACFQDI_17350</name>
</gene>
<dbReference type="SUPFAM" id="SSF52821">
    <property type="entry name" value="Rhodanese/Cell cycle control phosphatase"/>
    <property type="match status" value="1"/>
</dbReference>
<comment type="similarity">
    <text evidence="1">Belongs to the pseudouridine synthase RluA family.</text>
</comment>
<sequence length="597" mass="66958">MPATATITNISCYQFADLSGLKDMRARLLERCKELGLKGTILLSTEGINMFVAGVRENVDALMDELRAIPGLEGLKPKYSESTEQPFRRMLVRIKKEIIAFGVEGIEPAKYTSPRLEPKVLKQWLDEGRPVILYDTRNDYEVKLGTFKGAVVAGVDSFREFPEAVRRLPPEMKKAEIVSFCTGGIRCEKAAPFMEREGFEHVWQLEGGILKYFEECGSAHYDGECFVFDQRVGVDPGLHETASSQCFACQTPLTAEEQADPRYVEHVSCPYCFKTSEEQQRENLAQRHAAILQAVTPLPGSVPYDQTRPLNVPEACDHATILDCLCHVMPHIPREQWLAVCEEGRMVTDERVIVPAHQIVRAGERYLHLKPAQREPDVNADIRVLFEDEAIIVLNKPAPLPVHVGGRFNRNTLQFILNTVWHPLKPRSVHRLDASTTGVTVLCKTRHFASFVQPQFERGEVEKLYLARVKGHPPQDAFTCDAPISDEAGKLGGRSVDAEGQEARTEFRVLRRDADGTALLEARPLTGRTNQIRIHLWHLGFPILGDAAYLADGEVGETQTLAVGDPPLCLHALRITFTHPLTKERVTFEAEPPEWAK</sequence>
<dbReference type="SMART" id="SM00450">
    <property type="entry name" value="RHOD"/>
    <property type="match status" value="1"/>
</dbReference>
<dbReference type="InterPro" id="IPR036873">
    <property type="entry name" value="Rhodanese-like_dom_sf"/>
</dbReference>
<dbReference type="RefSeq" id="WP_377169072.1">
    <property type="nucleotide sequence ID" value="NZ_JBHSMQ010000006.1"/>
</dbReference>
<dbReference type="Pfam" id="PF17773">
    <property type="entry name" value="UPF0176_N"/>
    <property type="match status" value="1"/>
</dbReference>
<dbReference type="Gene3D" id="3.30.70.100">
    <property type="match status" value="1"/>
</dbReference>
<comment type="caution">
    <text evidence="4">The sequence shown here is derived from an EMBL/GenBank/DDBJ whole genome shotgun (WGS) entry which is preliminary data.</text>
</comment>
<dbReference type="Pfam" id="PF00581">
    <property type="entry name" value="Rhodanese"/>
    <property type="match status" value="1"/>
</dbReference>
<accession>A0ABW0KVG1</accession>
<dbReference type="InterPro" id="IPR006225">
    <property type="entry name" value="PsdUridine_synth_RluC/D"/>
</dbReference>
<dbReference type="PROSITE" id="PS50206">
    <property type="entry name" value="RHODANESE_3"/>
    <property type="match status" value="1"/>
</dbReference>
<dbReference type="NCBIfam" id="TIGR00005">
    <property type="entry name" value="rluA_subfam"/>
    <property type="match status" value="1"/>
</dbReference>
<evidence type="ECO:0000313" key="5">
    <source>
        <dbReference type="Proteomes" id="UP001596052"/>
    </source>
</evidence>
<comment type="catalytic activity">
    <reaction evidence="2">
        <text>uridine(34) in tRNA + AH2 + O2 = 5-hydroxyuridine(34) in tRNA + A + H2O</text>
        <dbReference type="Rhea" id="RHEA:64224"/>
        <dbReference type="Rhea" id="RHEA-COMP:11727"/>
        <dbReference type="Rhea" id="RHEA-COMP:13381"/>
        <dbReference type="ChEBI" id="CHEBI:13193"/>
        <dbReference type="ChEBI" id="CHEBI:15377"/>
        <dbReference type="ChEBI" id="CHEBI:15379"/>
        <dbReference type="ChEBI" id="CHEBI:17499"/>
        <dbReference type="ChEBI" id="CHEBI:65315"/>
        <dbReference type="ChEBI" id="CHEBI:136877"/>
    </reaction>
</comment>